<dbReference type="PRINTS" id="PR01000">
    <property type="entry name" value="SREBPS2PTASE"/>
</dbReference>
<feature type="transmembrane region" description="Helical" evidence="5">
    <location>
        <begin position="524"/>
        <end position="546"/>
    </location>
</feature>
<dbReference type="CDD" id="cd05709">
    <property type="entry name" value="S2P-M50"/>
    <property type="match status" value="1"/>
</dbReference>
<dbReference type="InterPro" id="IPR008915">
    <property type="entry name" value="Peptidase_M50"/>
</dbReference>
<protein>
    <submittedName>
        <fullName evidence="7">Site-2 protease family protein</fullName>
    </submittedName>
</protein>
<evidence type="ECO:0000313" key="8">
    <source>
        <dbReference type="Proteomes" id="UP000321408"/>
    </source>
</evidence>
<comment type="subcellular location">
    <subcellularLocation>
        <location evidence="1">Endomembrane system</location>
        <topology evidence="1">Multi-pass membrane protein</topology>
    </subcellularLocation>
</comment>
<dbReference type="Pfam" id="PF02163">
    <property type="entry name" value="Peptidase_M50"/>
    <property type="match status" value="2"/>
</dbReference>
<dbReference type="AlphaFoldDB" id="A0A5B9D6R1"/>
<dbReference type="Proteomes" id="UP000321408">
    <property type="component" value="Chromosome"/>
</dbReference>
<dbReference type="RefSeq" id="WP_147661778.1">
    <property type="nucleotide sequence ID" value="NZ_CP042905.2"/>
</dbReference>
<feature type="domain" description="Peptidase M50" evidence="6">
    <location>
        <begin position="525"/>
        <end position="572"/>
    </location>
</feature>
<keyword evidence="8" id="KW-1185">Reference proteome</keyword>
<organism evidence="7 8">
    <name type="scientific">Promethearchaeum syntrophicum</name>
    <dbReference type="NCBI Taxonomy" id="2594042"/>
    <lineage>
        <taxon>Archaea</taxon>
        <taxon>Promethearchaeati</taxon>
        <taxon>Promethearchaeota</taxon>
        <taxon>Promethearchaeia</taxon>
        <taxon>Promethearchaeales</taxon>
        <taxon>Promethearchaeaceae</taxon>
        <taxon>Promethearchaeum</taxon>
    </lineage>
</organism>
<name>A0A5B9D6R1_9ARCH</name>
<dbReference type="GO" id="GO:0016020">
    <property type="term" value="C:membrane"/>
    <property type="evidence" value="ECO:0007669"/>
    <property type="project" value="InterPro"/>
</dbReference>
<evidence type="ECO:0000256" key="5">
    <source>
        <dbReference type="SAM" id="Phobius"/>
    </source>
</evidence>
<feature type="domain" description="Peptidase M50" evidence="6">
    <location>
        <begin position="125"/>
        <end position="417"/>
    </location>
</feature>
<keyword evidence="4 5" id="KW-0472">Membrane</keyword>
<dbReference type="InterPro" id="IPR001193">
    <property type="entry name" value="MBTPS2"/>
</dbReference>
<feature type="transmembrane region" description="Helical" evidence="5">
    <location>
        <begin position="7"/>
        <end position="30"/>
    </location>
</feature>
<feature type="transmembrane region" description="Helical" evidence="5">
    <location>
        <begin position="72"/>
        <end position="100"/>
    </location>
</feature>
<feature type="transmembrane region" description="Helical" evidence="5">
    <location>
        <begin position="112"/>
        <end position="134"/>
    </location>
</feature>
<keyword evidence="7" id="KW-0378">Hydrolase</keyword>
<keyword evidence="7" id="KW-0645">Protease</keyword>
<accession>A0A5B9D6R1</accession>
<dbReference type="GO" id="GO:0004222">
    <property type="term" value="F:metalloendopeptidase activity"/>
    <property type="evidence" value="ECO:0007669"/>
    <property type="project" value="InterPro"/>
</dbReference>
<evidence type="ECO:0000256" key="1">
    <source>
        <dbReference type="ARBA" id="ARBA00004127"/>
    </source>
</evidence>
<evidence type="ECO:0000256" key="4">
    <source>
        <dbReference type="ARBA" id="ARBA00023136"/>
    </source>
</evidence>
<dbReference type="GO" id="GO:0031293">
    <property type="term" value="P:membrane protein intracellular domain proteolysis"/>
    <property type="evidence" value="ECO:0007669"/>
    <property type="project" value="TreeGrafter"/>
</dbReference>
<dbReference type="OrthoDB" id="15212at2157"/>
<evidence type="ECO:0000313" key="7">
    <source>
        <dbReference type="EMBL" id="QEE14838.1"/>
    </source>
</evidence>
<dbReference type="KEGG" id="psyt:DSAG12_00655"/>
<feature type="transmembrane region" description="Helical" evidence="5">
    <location>
        <begin position="683"/>
        <end position="704"/>
    </location>
</feature>
<evidence type="ECO:0000256" key="2">
    <source>
        <dbReference type="ARBA" id="ARBA00022692"/>
    </source>
</evidence>
<feature type="transmembrane region" description="Helical" evidence="5">
    <location>
        <begin position="155"/>
        <end position="172"/>
    </location>
</feature>
<reference evidence="7 8" key="1">
    <citation type="journal article" date="2020" name="Nature">
        <title>Isolation of an archaeon at the prokaryote-eukaryote interface.</title>
        <authorList>
            <person name="Imachi H."/>
            <person name="Nobu M.K."/>
            <person name="Nakahara N."/>
            <person name="Morono Y."/>
            <person name="Ogawara M."/>
            <person name="Takaki Y."/>
            <person name="Takano Y."/>
            <person name="Uematsu K."/>
            <person name="Ikuta T."/>
            <person name="Ito M."/>
            <person name="Matsui Y."/>
            <person name="Miyazaki M."/>
            <person name="Murata K."/>
            <person name="Saito Y."/>
            <person name="Sakai S."/>
            <person name="Song C."/>
            <person name="Tasumi E."/>
            <person name="Yamanaka Y."/>
            <person name="Yamaguchi T."/>
            <person name="Kamagata Y."/>
            <person name="Tamaki H."/>
            <person name="Takai K."/>
        </authorList>
    </citation>
    <scope>NUCLEOTIDE SEQUENCE [LARGE SCALE GENOMIC DNA]</scope>
    <source>
        <strain evidence="7 8">MK-D1</strain>
    </source>
</reference>
<evidence type="ECO:0000256" key="3">
    <source>
        <dbReference type="ARBA" id="ARBA00022989"/>
    </source>
</evidence>
<gene>
    <name evidence="7" type="ORF">DSAG12_00655</name>
</gene>
<feature type="transmembrane region" description="Helical" evidence="5">
    <location>
        <begin position="42"/>
        <end position="60"/>
    </location>
</feature>
<evidence type="ECO:0000259" key="6">
    <source>
        <dbReference type="Pfam" id="PF02163"/>
    </source>
</evidence>
<sequence>MTFVEVLLGFITEPIFIISCIFWILTLILIKVLGKKKENVTLFFPFLVLFKSKIFNRFFKKISGKGRRLWKLWWNIGIIVSFLLMIYAIYFFISNFFALIFNPQPENALTPIIPGVTISFPIFSYFILPILFAMTIHEFSHAIAAEIDGVSVKSSGIFGAGIFLIVGFGAFVEVDEFQLYSKNYSIGTRLRVASAGIWSNIVIAGIFFLLLLGFPTIMNVGYHSEGFQVSYVLPYDEGGFNENNLEIGDIVYKINDIVVDNNNNANLNDILMNKTDLSCSIGDQLEFKCINGTTGEEYIRDVTLGFNSFVGFDWVRLNNTAINITNVYSWLRAGNNYNLDLKGKIIVKINETLINYQNNQTFEVFLTQNKPSYKLNITSDVGETYEISVDFYSNIPGAHLLNDIFLGLNIEKNSVNSVNITEVFKNASESGINEGRIPENTIITKINGIQILLSNQSFKEFFTEKFSLKPGETLIFTDGNENNYTLITSEKPIVPVLIGIGTISYWVPSNWLGRLIGGLFPYEINIFVSFTFMISLSLALFNLLPISIFDGGRMMKELLHIVIGTKNIDKEAKKKLLYEFDIENSKQHLFTHSINEVIRVRELIPLDAIIINGNESNNYGEIETKNGKSFKGRDLLYKTHDTSNDGFIDTVEINEDQNIETKRLIEVEIEYEQDLKEIPKKRIYRIISSIMGVVIIASFIISLIKFGTSIFWF</sequence>
<dbReference type="GO" id="GO:0005737">
    <property type="term" value="C:cytoplasm"/>
    <property type="evidence" value="ECO:0007669"/>
    <property type="project" value="TreeGrafter"/>
</dbReference>
<dbReference type="PANTHER" id="PTHR13325:SF3">
    <property type="entry name" value="MEMBRANE-BOUND TRANSCRIPTION FACTOR SITE-2 PROTEASE"/>
    <property type="match status" value="1"/>
</dbReference>
<feature type="transmembrane region" description="Helical" evidence="5">
    <location>
        <begin position="192"/>
        <end position="214"/>
    </location>
</feature>
<feature type="transmembrane region" description="Helical" evidence="5">
    <location>
        <begin position="493"/>
        <end position="512"/>
    </location>
</feature>
<dbReference type="PANTHER" id="PTHR13325">
    <property type="entry name" value="PROTEASE M50 MEMBRANE-BOUND TRANSCRIPTION FACTOR SITE 2 PROTEASE"/>
    <property type="match status" value="1"/>
</dbReference>
<reference evidence="7 8" key="2">
    <citation type="journal article" date="2024" name="Int. J. Syst. Evol. Microbiol.">
        <title>Promethearchaeum syntrophicum gen. nov., sp. nov., an anaerobic, obligately syntrophic archaeon, the first isolate of the lineage 'Asgard' archaea, and proposal of the new archaeal phylum Promethearchaeota phyl. nov. and kingdom Promethearchaeati regn. nov.</title>
        <authorList>
            <person name="Imachi H."/>
            <person name="Nobu M.K."/>
            <person name="Kato S."/>
            <person name="Takaki Y."/>
            <person name="Miyazaki M."/>
            <person name="Miyata M."/>
            <person name="Ogawara M."/>
            <person name="Saito Y."/>
            <person name="Sakai S."/>
            <person name="Tahara Y.O."/>
            <person name="Takano Y."/>
            <person name="Tasumi E."/>
            <person name="Uematsu K."/>
            <person name="Yoshimura T."/>
            <person name="Itoh T."/>
            <person name="Ohkuma M."/>
            <person name="Takai K."/>
        </authorList>
    </citation>
    <scope>NUCLEOTIDE SEQUENCE [LARGE SCALE GENOMIC DNA]</scope>
    <source>
        <strain evidence="7 8">MK-D1</strain>
    </source>
</reference>
<dbReference type="GO" id="GO:0012505">
    <property type="term" value="C:endomembrane system"/>
    <property type="evidence" value="ECO:0007669"/>
    <property type="project" value="UniProtKB-SubCell"/>
</dbReference>
<keyword evidence="3 5" id="KW-1133">Transmembrane helix</keyword>
<proteinExistence type="predicted"/>
<dbReference type="EMBL" id="CP042905">
    <property type="protein sequence ID" value="QEE14838.1"/>
    <property type="molecule type" value="Genomic_DNA"/>
</dbReference>
<keyword evidence="2 5" id="KW-0812">Transmembrane</keyword>
<dbReference type="GeneID" id="41328660"/>